<comment type="caution">
    <text evidence="2">The sequence shown here is derived from an EMBL/GenBank/DDBJ whole genome shotgun (WGS) entry which is preliminary data.</text>
</comment>
<dbReference type="SUPFAM" id="SSF53850">
    <property type="entry name" value="Periplasmic binding protein-like II"/>
    <property type="match status" value="1"/>
</dbReference>
<accession>A0A369KRN4</accession>
<sequence length="348" mass="40085">MGKNDFKFENKMKYVINCKIFSILILLIFNSSIYAVNVIAWWGYLDSTSINIVEKKCNTKISVDTYYSSDELLRRVENAKYSLAIFGSEVYNALKDKIVSDHNAFTAIKKQYHPNVLRLLYKQNFAKNSAIMTLNNTGILYNKNLLTVSKDTNLNDLFESAKGKKINFLDEPLESLKFVTHGKNVSDFSGTQTQKHSEEFKKLISGSSVLISNSNKEIIKYPDFAFSYTWACIGFKRVRDYPNLAYTSHPTLSFVSADLIALFSNDKETQCVAEHLASKSAVDKNAVEAFYFSPFGLPADLPKNEFWYEHKRILEDYDSLKWLEYPEKNQYVKVSNFWNKLKFGVNKK</sequence>
<evidence type="ECO:0008006" key="4">
    <source>
        <dbReference type="Google" id="ProtNLM"/>
    </source>
</evidence>
<dbReference type="Gene3D" id="3.40.190.10">
    <property type="entry name" value="Periplasmic binding protein-like II"/>
    <property type="match status" value="2"/>
</dbReference>
<keyword evidence="1" id="KW-0812">Transmembrane</keyword>
<proteinExistence type="predicted"/>
<name>A0A369KRN4_9BACT</name>
<dbReference type="AlphaFoldDB" id="A0A369KRN4"/>
<protein>
    <recommendedName>
        <fullName evidence="4">Extracellular solute-binding protein</fullName>
    </recommendedName>
</protein>
<gene>
    <name evidence="2" type="ORF">DCC88_00665</name>
</gene>
<dbReference type="Proteomes" id="UP000253934">
    <property type="component" value="Unassembled WGS sequence"/>
</dbReference>
<dbReference type="EMBL" id="QOVW01000002">
    <property type="protein sequence ID" value="RDB37339.1"/>
    <property type="molecule type" value="Genomic_DNA"/>
</dbReference>
<keyword evidence="1" id="KW-0472">Membrane</keyword>
<evidence type="ECO:0000313" key="3">
    <source>
        <dbReference type="Proteomes" id="UP000253934"/>
    </source>
</evidence>
<evidence type="ECO:0000256" key="1">
    <source>
        <dbReference type="SAM" id="Phobius"/>
    </source>
</evidence>
<reference evidence="2" key="1">
    <citation type="submission" date="2018-04" db="EMBL/GenBank/DDBJ databases">
        <title>Draft genome sequence of the Candidatus Spirobacillus cienkowskii, a pathogen of freshwater Daphnia species, reconstructed from hemolymph metagenomic reads.</title>
        <authorList>
            <person name="Bresciani L."/>
            <person name="Lemos L.N."/>
            <person name="Wale N."/>
            <person name="Lin J.Y."/>
            <person name="Fernandes G.R."/>
            <person name="Duffy M.A."/>
            <person name="Rodrigues J.M."/>
        </authorList>
    </citation>
    <scope>NUCLEOTIDE SEQUENCE [LARGE SCALE GENOMIC DNA]</scope>
    <source>
        <strain evidence="2">Binning01</strain>
    </source>
</reference>
<organism evidence="2 3">
    <name type="scientific">Spirobacillus cienkowskii</name>
    <dbReference type="NCBI Taxonomy" id="495820"/>
    <lineage>
        <taxon>Bacteria</taxon>
        <taxon>Pseudomonadati</taxon>
        <taxon>Bdellovibrionota</taxon>
        <taxon>Oligoflexia</taxon>
        <taxon>Silvanigrellales</taxon>
        <taxon>Spirobacillus</taxon>
    </lineage>
</organism>
<feature type="transmembrane region" description="Helical" evidence="1">
    <location>
        <begin position="20"/>
        <end position="44"/>
    </location>
</feature>
<keyword evidence="1" id="KW-1133">Transmembrane helix</keyword>
<evidence type="ECO:0000313" key="2">
    <source>
        <dbReference type="EMBL" id="RDB37339.1"/>
    </source>
</evidence>
<keyword evidence="3" id="KW-1185">Reference proteome</keyword>